<gene>
    <name evidence="2" type="ORF">AFUS01_LOCUS6581</name>
</gene>
<keyword evidence="1" id="KW-0206">Cytoskeleton</keyword>
<dbReference type="Pfam" id="PF04699">
    <property type="entry name" value="P16-Arc"/>
    <property type="match status" value="1"/>
</dbReference>
<dbReference type="PANTHER" id="PTHR12644">
    <property type="entry name" value="ARP2/3 COMPLEX 16 KD SUBUNIT P16-ARC"/>
    <property type="match status" value="1"/>
</dbReference>
<organism evidence="2 3">
    <name type="scientific">Allacma fusca</name>
    <dbReference type="NCBI Taxonomy" id="39272"/>
    <lineage>
        <taxon>Eukaryota</taxon>
        <taxon>Metazoa</taxon>
        <taxon>Ecdysozoa</taxon>
        <taxon>Arthropoda</taxon>
        <taxon>Hexapoda</taxon>
        <taxon>Collembola</taxon>
        <taxon>Symphypleona</taxon>
        <taxon>Sminthuridae</taxon>
        <taxon>Allacma</taxon>
    </lineage>
</organism>
<dbReference type="Proteomes" id="UP000708208">
    <property type="component" value="Unassembled WGS sequence"/>
</dbReference>
<dbReference type="GO" id="GO:0005885">
    <property type="term" value="C:Arp2/3 protein complex"/>
    <property type="evidence" value="ECO:0007669"/>
    <property type="project" value="InterPro"/>
</dbReference>
<evidence type="ECO:0000313" key="3">
    <source>
        <dbReference type="Proteomes" id="UP000708208"/>
    </source>
</evidence>
<keyword evidence="1" id="KW-0963">Cytoplasm</keyword>
<protein>
    <recommendedName>
        <fullName evidence="1">Actin-related protein 2/3 complex subunit 5</fullName>
    </recommendedName>
</protein>
<reference evidence="2" key="1">
    <citation type="submission" date="2021-06" db="EMBL/GenBank/DDBJ databases">
        <authorList>
            <person name="Hodson N. C."/>
            <person name="Mongue J. A."/>
            <person name="Jaron S. K."/>
        </authorList>
    </citation>
    <scope>NUCLEOTIDE SEQUENCE</scope>
</reference>
<dbReference type="FunFam" id="1.25.40.190:FF:000004">
    <property type="entry name" value="Actin-related protein 2/3 complex subunit 5"/>
    <property type="match status" value="1"/>
</dbReference>
<comment type="caution">
    <text evidence="2">The sequence shown here is derived from an EMBL/GenBank/DDBJ whole genome shotgun (WGS) entry which is preliminary data.</text>
</comment>
<comment type="similarity">
    <text evidence="1">Belongs to the ARPC5 family.</text>
</comment>
<dbReference type="OrthoDB" id="429520at2759"/>
<dbReference type="AlphaFoldDB" id="A0A8J2NSN3"/>
<name>A0A8J2NSN3_9HEXA</name>
<sequence>MSLFTHRGPGWTIVIGRVVKGVIIPSNFKWFGKKYIFKMAKNTRSAAFRKIDVDEYNEDNYKEEETVELQSPVTGPDESEITLLLNQGKGGEALRNCLRNAPLGSKNQQVKDNAMSVTLRVLMSIKSSQMDEVIQSLEPDQVDILMKYIYRGFEAPTEGSSSHLLSWHEKAFAVGGLGCITRVLSDRKRV</sequence>
<proteinExistence type="inferred from homology"/>
<evidence type="ECO:0000256" key="1">
    <source>
        <dbReference type="RuleBase" id="RU004301"/>
    </source>
</evidence>
<dbReference type="GO" id="GO:0034314">
    <property type="term" value="P:Arp2/3 complex-mediated actin nucleation"/>
    <property type="evidence" value="ECO:0007669"/>
    <property type="project" value="InterPro"/>
</dbReference>
<dbReference type="EMBL" id="CAJVCH010043365">
    <property type="protein sequence ID" value="CAG7717107.1"/>
    <property type="molecule type" value="Genomic_DNA"/>
</dbReference>
<keyword evidence="3" id="KW-1185">Reference proteome</keyword>
<accession>A0A8J2NSN3</accession>
<dbReference type="InterPro" id="IPR006789">
    <property type="entry name" value="ARPC5"/>
</dbReference>
<comment type="function">
    <text evidence="1">Functions as component of the Arp2/3 complex which is involved in regulation of actin polymerization and together with an activating nucleation-promoting factor (NPF) mediates the formation of branched actin networks. Arp2/3 complex plays a critical role in the control of cell morphogenesis via the modulation of cell polarity development.</text>
</comment>
<evidence type="ECO:0000313" key="2">
    <source>
        <dbReference type="EMBL" id="CAG7717107.1"/>
    </source>
</evidence>